<dbReference type="PANTHER" id="PTHR33529">
    <property type="entry name" value="SLR0882 PROTEIN-RELATED"/>
    <property type="match status" value="1"/>
</dbReference>
<feature type="transmembrane region" description="Helical" evidence="6">
    <location>
        <begin position="310"/>
        <end position="327"/>
    </location>
</feature>
<evidence type="ECO:0000313" key="8">
    <source>
        <dbReference type="Proteomes" id="UP000523821"/>
    </source>
</evidence>
<name>A0A7W9FKT1_9HYPH</name>
<accession>A0A7W9FKT1</accession>
<reference evidence="7 8" key="1">
    <citation type="submission" date="2020-08" db="EMBL/GenBank/DDBJ databases">
        <title>Genomic Encyclopedia of Type Strains, Phase IV (KMG-IV): sequencing the most valuable type-strain genomes for metagenomic binning, comparative biology and taxonomic classification.</title>
        <authorList>
            <person name="Goeker M."/>
        </authorList>
    </citation>
    <scope>NUCLEOTIDE SEQUENCE [LARGE SCALE GENOMIC DNA]</scope>
    <source>
        <strain evidence="7 8">DSM 16268</strain>
    </source>
</reference>
<keyword evidence="3 6" id="KW-0812">Transmembrane</keyword>
<feature type="transmembrane region" description="Helical" evidence="6">
    <location>
        <begin position="104"/>
        <end position="123"/>
    </location>
</feature>
<protein>
    <submittedName>
        <fullName evidence="7">Lipopolysaccharide export system permease protein</fullName>
    </submittedName>
</protein>
<dbReference type="GO" id="GO:0043190">
    <property type="term" value="C:ATP-binding cassette (ABC) transporter complex"/>
    <property type="evidence" value="ECO:0007669"/>
    <property type="project" value="InterPro"/>
</dbReference>
<organism evidence="7 8">
    <name type="scientific">Prosthecomicrobium pneumaticum</name>
    <dbReference type="NCBI Taxonomy" id="81895"/>
    <lineage>
        <taxon>Bacteria</taxon>
        <taxon>Pseudomonadati</taxon>
        <taxon>Pseudomonadota</taxon>
        <taxon>Alphaproteobacteria</taxon>
        <taxon>Hyphomicrobiales</taxon>
        <taxon>Kaistiaceae</taxon>
        <taxon>Prosthecomicrobium</taxon>
    </lineage>
</organism>
<gene>
    <name evidence="7" type="ORF">GGQ63_000526</name>
</gene>
<dbReference type="GO" id="GO:0015920">
    <property type="term" value="P:lipopolysaccharide transport"/>
    <property type="evidence" value="ECO:0007669"/>
    <property type="project" value="TreeGrafter"/>
</dbReference>
<proteinExistence type="predicted"/>
<feature type="transmembrane region" description="Helical" evidence="6">
    <location>
        <begin position="65"/>
        <end position="84"/>
    </location>
</feature>
<evidence type="ECO:0000256" key="2">
    <source>
        <dbReference type="ARBA" id="ARBA00022475"/>
    </source>
</evidence>
<keyword evidence="4 6" id="KW-1133">Transmembrane helix</keyword>
<dbReference type="InterPro" id="IPR005495">
    <property type="entry name" value="LptG/LptF_permease"/>
</dbReference>
<feature type="transmembrane region" description="Helical" evidence="6">
    <location>
        <begin position="283"/>
        <end position="304"/>
    </location>
</feature>
<dbReference type="Proteomes" id="UP000523821">
    <property type="component" value="Unassembled WGS sequence"/>
</dbReference>
<comment type="subcellular location">
    <subcellularLocation>
        <location evidence="1">Cell membrane</location>
        <topology evidence="1">Multi-pass membrane protein</topology>
    </subcellularLocation>
</comment>
<evidence type="ECO:0000256" key="5">
    <source>
        <dbReference type="ARBA" id="ARBA00023136"/>
    </source>
</evidence>
<evidence type="ECO:0000256" key="4">
    <source>
        <dbReference type="ARBA" id="ARBA00022989"/>
    </source>
</evidence>
<dbReference type="AlphaFoldDB" id="A0A7W9FKT1"/>
<keyword evidence="2" id="KW-1003">Cell membrane</keyword>
<evidence type="ECO:0000313" key="7">
    <source>
        <dbReference type="EMBL" id="MBB5751483.1"/>
    </source>
</evidence>
<feature type="transmembrane region" description="Helical" evidence="6">
    <location>
        <begin position="12"/>
        <end position="34"/>
    </location>
</feature>
<dbReference type="NCBIfam" id="TIGR04408">
    <property type="entry name" value="LptG_lptG"/>
    <property type="match status" value="1"/>
</dbReference>
<evidence type="ECO:0000256" key="1">
    <source>
        <dbReference type="ARBA" id="ARBA00004651"/>
    </source>
</evidence>
<dbReference type="Pfam" id="PF03739">
    <property type="entry name" value="LptF_LptG"/>
    <property type="match status" value="1"/>
</dbReference>
<evidence type="ECO:0000256" key="3">
    <source>
        <dbReference type="ARBA" id="ARBA00022692"/>
    </source>
</evidence>
<dbReference type="EMBL" id="JACHOO010000001">
    <property type="protein sequence ID" value="MBB5751483.1"/>
    <property type="molecule type" value="Genomic_DNA"/>
</dbReference>
<dbReference type="PANTHER" id="PTHR33529:SF2">
    <property type="entry name" value="LIPOPOLYSACCHARIDE EXPORT SYSTEM PERMEASE PROTEIN LPTG"/>
    <property type="match status" value="1"/>
</dbReference>
<dbReference type="InterPro" id="IPR030923">
    <property type="entry name" value="LptG"/>
</dbReference>
<feature type="transmembrane region" description="Helical" evidence="6">
    <location>
        <begin position="339"/>
        <end position="362"/>
    </location>
</feature>
<dbReference type="GO" id="GO:0055085">
    <property type="term" value="P:transmembrane transport"/>
    <property type="evidence" value="ECO:0007669"/>
    <property type="project" value="InterPro"/>
</dbReference>
<keyword evidence="8" id="KW-1185">Reference proteome</keyword>
<comment type="caution">
    <text evidence="7">The sequence shown here is derived from an EMBL/GenBank/DDBJ whole genome shotgun (WGS) entry which is preliminary data.</text>
</comment>
<dbReference type="RefSeq" id="WP_183852194.1">
    <property type="nucleotide sequence ID" value="NZ_JACHOO010000001.1"/>
</dbReference>
<evidence type="ECO:0000256" key="6">
    <source>
        <dbReference type="SAM" id="Phobius"/>
    </source>
</evidence>
<keyword evidence="5 6" id="KW-0472">Membrane</keyword>
<sequence>MLGGSSTLSRYFALRFLRTTLLIFLVCFVLIAVVDYVELAQRWAGDDTFSAGRTFLVSIFRVPQVIERALPFTVLFAAISTFVMANRKLELVVTRAAGLSAWQFLLPATIVALGIGVFATTVFNPFSAMLKERSLEIAASLRASGGGLTQRDQSNGALWLRQSGKDGASIIGAKDSTDQGLTLIDVTAFVFENDGAFRRRIDAGKALYADGSWRFVDATVTEPGKRPEPVAETRLATNLGPREVREAFANPETISFWSLPSLIAIARTTGLPSHQFELQYQTLLAQPLFLLAMVLVAATVSLRFSRSREIGQVIVTGVAIGFVLYVIGEIARDLGGSGVVPATVAAWTPAIIAALMSVTVLLHREDG</sequence>